<feature type="domain" description="NADP-dependent oxidoreductase" evidence="1">
    <location>
        <begin position="19"/>
        <end position="320"/>
    </location>
</feature>
<dbReference type="OrthoDB" id="9773828at2"/>
<dbReference type="Gene3D" id="3.20.20.100">
    <property type="entry name" value="NADP-dependent oxidoreductase domain"/>
    <property type="match status" value="1"/>
</dbReference>
<dbReference type="GO" id="GO:0016491">
    <property type="term" value="F:oxidoreductase activity"/>
    <property type="evidence" value="ECO:0007669"/>
    <property type="project" value="InterPro"/>
</dbReference>
<dbReference type="InterPro" id="IPR020471">
    <property type="entry name" value="AKR"/>
</dbReference>
<name>A0A1D7QZ58_9BACI</name>
<gene>
    <name evidence="2" type="ORF">BBEV_2979</name>
</gene>
<dbReference type="AlphaFoldDB" id="A0A1D7QZ58"/>
<dbReference type="Proteomes" id="UP000094463">
    <property type="component" value="Chromosome"/>
</dbReference>
<evidence type="ECO:0000259" key="1">
    <source>
        <dbReference type="Pfam" id="PF00248"/>
    </source>
</evidence>
<dbReference type="KEGG" id="bbev:BBEV_2979"/>
<dbReference type="SUPFAM" id="SSF51430">
    <property type="entry name" value="NAD(P)-linked oxidoreductase"/>
    <property type="match status" value="1"/>
</dbReference>
<dbReference type="PRINTS" id="PR00069">
    <property type="entry name" value="ALDKETRDTASE"/>
</dbReference>
<reference evidence="2 3" key="1">
    <citation type="submission" date="2015-08" db="EMBL/GenBank/DDBJ databases">
        <title>The complete genome sequence of Bacillus beveridgei MLTeJB.</title>
        <authorList>
            <person name="Hanson T.E."/>
            <person name="Mesa C."/>
            <person name="Basesman S.M."/>
            <person name="Oremland R.S."/>
        </authorList>
    </citation>
    <scope>NUCLEOTIDE SEQUENCE [LARGE SCALE GENOMIC DNA]</scope>
    <source>
        <strain evidence="2 3">MLTeJB</strain>
    </source>
</reference>
<dbReference type="PATRIC" id="fig|632773.3.peg.3115"/>
<evidence type="ECO:0000313" key="2">
    <source>
        <dbReference type="EMBL" id="AOM84299.1"/>
    </source>
</evidence>
<dbReference type="PANTHER" id="PTHR43638:SF3">
    <property type="entry name" value="ALDEHYDE REDUCTASE"/>
    <property type="match status" value="1"/>
</dbReference>
<dbReference type="STRING" id="632773.BBEV_2979"/>
<dbReference type="EMBL" id="CP012502">
    <property type="protein sequence ID" value="AOM84299.1"/>
    <property type="molecule type" value="Genomic_DNA"/>
</dbReference>
<dbReference type="InterPro" id="IPR036812">
    <property type="entry name" value="NAD(P)_OxRdtase_dom_sf"/>
</dbReference>
<dbReference type="Pfam" id="PF00248">
    <property type="entry name" value="Aldo_ket_red"/>
    <property type="match status" value="1"/>
</dbReference>
<organism evidence="2 3">
    <name type="scientific">Salisediminibacterium beveridgei</name>
    <dbReference type="NCBI Taxonomy" id="632773"/>
    <lineage>
        <taxon>Bacteria</taxon>
        <taxon>Bacillati</taxon>
        <taxon>Bacillota</taxon>
        <taxon>Bacilli</taxon>
        <taxon>Bacillales</taxon>
        <taxon>Bacillaceae</taxon>
        <taxon>Salisediminibacterium</taxon>
    </lineage>
</organism>
<proteinExistence type="predicted"/>
<accession>A0A1D7QZ58</accession>
<evidence type="ECO:0000313" key="3">
    <source>
        <dbReference type="Proteomes" id="UP000094463"/>
    </source>
</evidence>
<keyword evidence="3" id="KW-1185">Reference proteome</keyword>
<sequence>MSGTVSKRQLGQSDVHISPIGLGCWQFSKGNGLVGKFWPAMEQEAMNQIVQESLDGGVNWFDTAEVYGKGDSERALSEALDSATFGSEPPVIATKWWPAFRRSSSIVHTFDARRIALGGRAIDLHQVHQPMSFSSPTDEMNAMADLMDEGKIRSAGVSNFNLKQMKEAHEALLERGYSLASNQVKYSLLDRRIEENGILDYAKEQGITIIAYSPLEQGILSGKFHQNPDLIKKIQGVRKYTPNFRAKGLKKTEPLIKLMLRLAEDYDVTPTQIALNWVIHQHGETIVAIPGASKTHHATANAKTMDFELSNTDLFALDQMAKRIQVD</sequence>
<protein>
    <submittedName>
        <fullName evidence="2">Aldo/keto reductase</fullName>
    </submittedName>
</protein>
<dbReference type="InterPro" id="IPR023210">
    <property type="entry name" value="NADP_OxRdtase_dom"/>
</dbReference>
<dbReference type="PANTHER" id="PTHR43638">
    <property type="entry name" value="OXIDOREDUCTASE, ALDO/KETO REDUCTASE FAMILY PROTEIN"/>
    <property type="match status" value="1"/>
</dbReference>